<organism evidence="15">
    <name type="scientific">Desulfacinum infernum</name>
    <dbReference type="NCBI Taxonomy" id="35837"/>
    <lineage>
        <taxon>Bacteria</taxon>
        <taxon>Pseudomonadati</taxon>
        <taxon>Thermodesulfobacteriota</taxon>
        <taxon>Syntrophobacteria</taxon>
        <taxon>Syntrophobacterales</taxon>
        <taxon>Syntrophobacteraceae</taxon>
        <taxon>Desulfacinum</taxon>
    </lineage>
</organism>
<keyword evidence="2 12" id="KW-0963">Cytoplasm</keyword>
<feature type="binding site" evidence="12">
    <location>
        <position position="901"/>
    </location>
    <ligand>
        <name>Zn(2+)</name>
        <dbReference type="ChEBI" id="CHEBI:29105"/>
    </ligand>
</feature>
<sequence>MDYKTTLNLPKTDFPMKANLAQREPELLAKWDRMDLYRKLREAASGRTPYILHDGPPYANGHIHLGTALNKILKDMIVKSRQMSGFDAVYVPGWDCHGLPIEHQVDKELGPKKKTMTQGEIRRHCRAYAEKFIDIQRREFKRLGVLGEWDNPYLTMSYDYEATIARELGRFFQRGSVIRSKKPIYWCCSCRTALAEAEVEYHDHVSPSIYVKFPLSDESRAKFPEFGHRPVSVLIWTTTPWTLPANLAVALHPDFDYAAVSVGGEIWILAEGLLESCMKAFGIDTYEKVRPLSSRDLEGLSCRHPFIDRASRIVLGSHVTLDAGTGCVHTAPGHGREDYETALEYGLDVYSPVNDDGCFTEDVPFFAGQFVFDANKDINAKLRELGRLILETDISHSYPHCWRCKKPVIFRATEQWFISMELNDLRTKALRAIDEVQWVPSWGRDRIYQMIENRPDWCISRQRSWGVPITVFKCRKCGEVLASPEVFDKVTALFEKEGADCWFERDAQDLLPEGAVCGGCGARDFEKEMDILDVWFDSGVSHAAVLERRPYLRSPADLYLEGSDQHRGWFHSSLLASVGTRDRAPYKAVLTHGFVVDGQGYKMSKSLGNVIVPDEIIKQYGAEILRLWVSAEDYRDDIRISQDILKRLSEAYRRIRNTWRFLLGNLHDFDPSRHMVSVERMPELDRYALHTLQKIIERVRRAYDRFEFHRVYHAVHNYCTVDLSAFYLDILKDRLYTAPPDSEERRSAQTVLYRILTVLLKLMAPILSFTAEEAWAHLPGDHGESVHLEAFPEVEESLVDEALEARWEKILKIRADVSRALEAARQAKTIGHPLDACVRLALPEGWKEEFSEDAELLRTVFIVSQVILEDGARVPDAVDGQDVPGLKVVVERASGLKCERCWVLSDTVGAFADHPTVCHRCHAALAVMG</sequence>
<comment type="function">
    <text evidence="10 12">Catalyzes the attachment of isoleucine to tRNA(Ile). As IleRS can inadvertently accommodate and process structurally similar amino acids such as valine, to avoid such errors it has two additional distinct tRNA(Ile)-dependent editing activities. One activity is designated as 'pretransfer' editing and involves the hydrolysis of activated Val-AMP. The other activity is designated 'posttransfer' editing and involves deacylation of mischarged Val-tRNA(Ile).</text>
</comment>
<keyword evidence="3 12" id="KW-0436">Ligase</keyword>
<dbReference type="EMBL" id="DSTK01000019">
    <property type="protein sequence ID" value="HFK96945.1"/>
    <property type="molecule type" value="Genomic_DNA"/>
</dbReference>
<feature type="domain" description="Methionyl/Valyl/Leucyl/Isoleucyl-tRNA synthetase anticodon-binding" evidence="14">
    <location>
        <begin position="685"/>
        <end position="836"/>
    </location>
</feature>
<dbReference type="GO" id="GO:0008270">
    <property type="term" value="F:zinc ion binding"/>
    <property type="evidence" value="ECO:0007669"/>
    <property type="project" value="UniProtKB-UniRule"/>
</dbReference>
<dbReference type="FunFam" id="3.40.50.620:FF:000042">
    <property type="entry name" value="Isoleucine--tRNA ligase"/>
    <property type="match status" value="1"/>
</dbReference>
<evidence type="ECO:0000313" key="15">
    <source>
        <dbReference type="EMBL" id="HFK96945.1"/>
    </source>
</evidence>
<reference evidence="15" key="1">
    <citation type="journal article" date="2020" name="mSystems">
        <title>Genome- and Community-Level Interaction Insights into Carbon Utilization and Element Cycling Functions of Hydrothermarchaeota in Hydrothermal Sediment.</title>
        <authorList>
            <person name="Zhou Z."/>
            <person name="Liu Y."/>
            <person name="Xu W."/>
            <person name="Pan J."/>
            <person name="Luo Z.H."/>
            <person name="Li M."/>
        </authorList>
    </citation>
    <scope>NUCLEOTIDE SEQUENCE [LARGE SCALE GENOMIC DNA]</scope>
    <source>
        <strain evidence="15">SpSt-456</strain>
    </source>
</reference>
<dbReference type="InterPro" id="IPR001412">
    <property type="entry name" value="aa-tRNA-synth_I_CS"/>
</dbReference>
<dbReference type="NCBIfam" id="TIGR00392">
    <property type="entry name" value="ileS"/>
    <property type="match status" value="1"/>
</dbReference>
<evidence type="ECO:0000256" key="10">
    <source>
        <dbReference type="ARBA" id="ARBA00025217"/>
    </source>
</evidence>
<dbReference type="SUPFAM" id="SSF47323">
    <property type="entry name" value="Anticodon-binding domain of a subclass of class I aminoacyl-tRNA synthetases"/>
    <property type="match status" value="1"/>
</dbReference>
<dbReference type="FunFam" id="1.10.730.20:FF:000001">
    <property type="entry name" value="Isoleucine--tRNA ligase"/>
    <property type="match status" value="1"/>
</dbReference>
<dbReference type="AlphaFoldDB" id="A0A832A0F8"/>
<feature type="binding site" evidence="12">
    <location>
        <position position="561"/>
    </location>
    <ligand>
        <name>L-isoleucyl-5'-AMP</name>
        <dbReference type="ChEBI" id="CHEBI:178002"/>
    </ligand>
</feature>
<name>A0A832A0F8_9BACT</name>
<dbReference type="PROSITE" id="PS00178">
    <property type="entry name" value="AA_TRNA_LIGASE_I"/>
    <property type="match status" value="1"/>
</dbReference>
<evidence type="ECO:0000256" key="9">
    <source>
        <dbReference type="ARBA" id="ARBA00023146"/>
    </source>
</evidence>
<dbReference type="GO" id="GO:0005829">
    <property type="term" value="C:cytosol"/>
    <property type="evidence" value="ECO:0007669"/>
    <property type="project" value="TreeGrafter"/>
</dbReference>
<evidence type="ECO:0000256" key="12">
    <source>
        <dbReference type="HAMAP-Rule" id="MF_02002"/>
    </source>
</evidence>
<dbReference type="InterPro" id="IPR009008">
    <property type="entry name" value="Val/Leu/Ile-tRNA-synth_edit"/>
</dbReference>
<evidence type="ECO:0000256" key="7">
    <source>
        <dbReference type="ARBA" id="ARBA00022840"/>
    </source>
</evidence>
<dbReference type="InterPro" id="IPR009080">
    <property type="entry name" value="tRNAsynth_Ia_anticodon-bd"/>
</dbReference>
<feature type="short sequence motif" description="'HIGH' region" evidence="12">
    <location>
        <begin position="57"/>
        <end position="67"/>
    </location>
</feature>
<dbReference type="Gene3D" id="3.40.50.620">
    <property type="entry name" value="HUPs"/>
    <property type="match status" value="2"/>
</dbReference>
<evidence type="ECO:0000256" key="8">
    <source>
        <dbReference type="ARBA" id="ARBA00022917"/>
    </source>
</evidence>
<dbReference type="GO" id="GO:0004822">
    <property type="term" value="F:isoleucine-tRNA ligase activity"/>
    <property type="evidence" value="ECO:0007669"/>
    <property type="project" value="UniProtKB-UniRule"/>
</dbReference>
<evidence type="ECO:0000259" key="14">
    <source>
        <dbReference type="Pfam" id="PF08264"/>
    </source>
</evidence>
<comment type="similarity">
    <text evidence="1 12">Belongs to the class-I aminoacyl-tRNA synthetase family. IleS type 1 subfamily.</text>
</comment>
<dbReference type="Gene3D" id="3.90.740.10">
    <property type="entry name" value="Valyl/Leucyl/Isoleucyl-tRNA synthetase, editing domain"/>
    <property type="match status" value="1"/>
</dbReference>
<dbReference type="InterPro" id="IPR014729">
    <property type="entry name" value="Rossmann-like_a/b/a_fold"/>
</dbReference>
<feature type="binding site" evidence="12">
    <location>
        <position position="918"/>
    </location>
    <ligand>
        <name>Zn(2+)</name>
        <dbReference type="ChEBI" id="CHEBI:29105"/>
    </ligand>
</feature>
<dbReference type="InterPro" id="IPR050081">
    <property type="entry name" value="Ile-tRNA_ligase"/>
</dbReference>
<dbReference type="GO" id="GO:0006428">
    <property type="term" value="P:isoleucyl-tRNA aminoacylation"/>
    <property type="evidence" value="ECO:0007669"/>
    <property type="project" value="UniProtKB-UniRule"/>
</dbReference>
<dbReference type="GO" id="GO:0002161">
    <property type="term" value="F:aminoacyl-tRNA deacylase activity"/>
    <property type="evidence" value="ECO:0007669"/>
    <property type="project" value="InterPro"/>
</dbReference>
<feature type="binding site" evidence="12">
    <location>
        <position position="921"/>
    </location>
    <ligand>
        <name>Zn(2+)</name>
        <dbReference type="ChEBI" id="CHEBI:29105"/>
    </ligand>
</feature>
<proteinExistence type="inferred from homology"/>
<accession>A0A832A0F8</accession>
<comment type="domain">
    <text evidence="12">IleRS has two distinct active sites: one for aminoacylation and one for editing. The misactivated valine is translocated from the active site to the editing site, which sterically excludes the correctly activated isoleucine. The single editing site contains two valyl binding pockets, one specific for each substrate (Val-AMP or Val-tRNA(Ile)).</text>
</comment>
<evidence type="ECO:0000256" key="4">
    <source>
        <dbReference type="ARBA" id="ARBA00022723"/>
    </source>
</evidence>
<comment type="subcellular location">
    <subcellularLocation>
        <location evidence="12">Cytoplasm</location>
    </subcellularLocation>
</comment>
<dbReference type="InterPro" id="IPR023585">
    <property type="entry name" value="Ile-tRNA-ligase_type1"/>
</dbReference>
<dbReference type="CDD" id="cd00818">
    <property type="entry name" value="IleRS_core"/>
    <property type="match status" value="1"/>
</dbReference>
<dbReference type="EC" id="6.1.1.5" evidence="12"/>
<evidence type="ECO:0000256" key="5">
    <source>
        <dbReference type="ARBA" id="ARBA00022741"/>
    </source>
</evidence>
<dbReference type="InterPro" id="IPR002301">
    <property type="entry name" value="Ile-tRNA-ligase"/>
</dbReference>
<dbReference type="HAMAP" id="MF_02002">
    <property type="entry name" value="Ile_tRNA_synth_type1"/>
    <property type="match status" value="1"/>
</dbReference>
<feature type="short sequence motif" description="'KMSKS' region" evidence="12">
    <location>
        <begin position="602"/>
        <end position="606"/>
    </location>
</feature>
<comment type="subunit">
    <text evidence="12">Monomer.</text>
</comment>
<dbReference type="Pfam" id="PF00133">
    <property type="entry name" value="tRNA-synt_1"/>
    <property type="match status" value="1"/>
</dbReference>
<keyword evidence="6 12" id="KW-0862">Zinc</keyword>
<dbReference type="Gene3D" id="1.10.730.20">
    <property type="match status" value="1"/>
</dbReference>
<dbReference type="SUPFAM" id="SSF50677">
    <property type="entry name" value="ValRS/IleRS/LeuRS editing domain"/>
    <property type="match status" value="1"/>
</dbReference>
<feature type="binding site" evidence="12">
    <location>
        <position position="898"/>
    </location>
    <ligand>
        <name>Zn(2+)</name>
        <dbReference type="ChEBI" id="CHEBI:29105"/>
    </ligand>
</feature>
<dbReference type="GO" id="GO:0005524">
    <property type="term" value="F:ATP binding"/>
    <property type="evidence" value="ECO:0007669"/>
    <property type="project" value="UniProtKB-UniRule"/>
</dbReference>
<comment type="caution">
    <text evidence="15">The sequence shown here is derived from an EMBL/GenBank/DDBJ whole genome shotgun (WGS) entry which is preliminary data.</text>
</comment>
<feature type="domain" description="Aminoacyl-tRNA synthetase class Ia" evidence="13">
    <location>
        <begin position="27"/>
        <end position="641"/>
    </location>
</feature>
<evidence type="ECO:0000256" key="11">
    <source>
        <dbReference type="ARBA" id="ARBA00048359"/>
    </source>
</evidence>
<keyword evidence="7 12" id="KW-0067">ATP-binding</keyword>
<evidence type="ECO:0000256" key="2">
    <source>
        <dbReference type="ARBA" id="ARBA00022490"/>
    </source>
</evidence>
<keyword evidence="4 12" id="KW-0479">Metal-binding</keyword>
<keyword evidence="9 12" id="KW-0030">Aminoacyl-tRNA synthetase</keyword>
<dbReference type="PANTHER" id="PTHR42765">
    <property type="entry name" value="SOLEUCYL-TRNA SYNTHETASE"/>
    <property type="match status" value="1"/>
</dbReference>
<gene>
    <name evidence="12" type="primary">ileS</name>
    <name evidence="15" type="ORF">ENS06_06415</name>
</gene>
<evidence type="ECO:0000256" key="6">
    <source>
        <dbReference type="ARBA" id="ARBA00022833"/>
    </source>
</evidence>
<dbReference type="InterPro" id="IPR013155">
    <property type="entry name" value="M/V/L/I-tRNA-synth_anticd-bd"/>
</dbReference>
<evidence type="ECO:0000256" key="3">
    <source>
        <dbReference type="ARBA" id="ARBA00022598"/>
    </source>
</evidence>
<keyword evidence="5 12" id="KW-0547">Nucleotide-binding</keyword>
<dbReference type="PANTHER" id="PTHR42765:SF1">
    <property type="entry name" value="ISOLEUCINE--TRNA LIGASE, MITOCHONDRIAL"/>
    <property type="match status" value="1"/>
</dbReference>
<evidence type="ECO:0000259" key="13">
    <source>
        <dbReference type="Pfam" id="PF00133"/>
    </source>
</evidence>
<comment type="cofactor">
    <cofactor evidence="12">
        <name>Zn(2+)</name>
        <dbReference type="ChEBI" id="CHEBI:29105"/>
    </cofactor>
    <text evidence="12">Binds 1 zinc ion per subunit.</text>
</comment>
<dbReference type="InterPro" id="IPR033708">
    <property type="entry name" value="Anticodon_Ile_BEm"/>
</dbReference>
<evidence type="ECO:0000256" key="1">
    <source>
        <dbReference type="ARBA" id="ARBA00006887"/>
    </source>
</evidence>
<comment type="catalytic activity">
    <reaction evidence="11 12">
        <text>tRNA(Ile) + L-isoleucine + ATP = L-isoleucyl-tRNA(Ile) + AMP + diphosphate</text>
        <dbReference type="Rhea" id="RHEA:11060"/>
        <dbReference type="Rhea" id="RHEA-COMP:9666"/>
        <dbReference type="Rhea" id="RHEA-COMP:9695"/>
        <dbReference type="ChEBI" id="CHEBI:30616"/>
        <dbReference type="ChEBI" id="CHEBI:33019"/>
        <dbReference type="ChEBI" id="CHEBI:58045"/>
        <dbReference type="ChEBI" id="CHEBI:78442"/>
        <dbReference type="ChEBI" id="CHEBI:78528"/>
        <dbReference type="ChEBI" id="CHEBI:456215"/>
        <dbReference type="EC" id="6.1.1.5"/>
    </reaction>
</comment>
<dbReference type="InterPro" id="IPR002300">
    <property type="entry name" value="aa-tRNA-synth_Ia"/>
</dbReference>
<dbReference type="Pfam" id="PF08264">
    <property type="entry name" value="Anticodon_1"/>
    <property type="match status" value="1"/>
</dbReference>
<protein>
    <recommendedName>
        <fullName evidence="12">Isoleucine--tRNA ligase</fullName>
        <ecNumber evidence="12">6.1.1.5</ecNumber>
    </recommendedName>
    <alternativeName>
        <fullName evidence="12">Isoleucyl-tRNA synthetase</fullName>
        <shortName evidence="12">IleRS</shortName>
    </alternativeName>
</protein>
<feature type="binding site" evidence="12">
    <location>
        <position position="605"/>
    </location>
    <ligand>
        <name>ATP</name>
        <dbReference type="ChEBI" id="CHEBI:30616"/>
    </ligand>
</feature>
<dbReference type="GO" id="GO:0000049">
    <property type="term" value="F:tRNA binding"/>
    <property type="evidence" value="ECO:0007669"/>
    <property type="project" value="InterPro"/>
</dbReference>
<keyword evidence="8 12" id="KW-0648">Protein biosynthesis</keyword>
<dbReference type="CDD" id="cd07960">
    <property type="entry name" value="Anticodon_Ia_Ile_BEm"/>
    <property type="match status" value="1"/>
</dbReference>
<dbReference type="SUPFAM" id="SSF52374">
    <property type="entry name" value="Nucleotidylyl transferase"/>
    <property type="match status" value="1"/>
</dbReference>
<dbReference type="PRINTS" id="PR00984">
    <property type="entry name" value="TRNASYNTHILE"/>
</dbReference>